<feature type="transmembrane region" description="Helical" evidence="13">
    <location>
        <begin position="62"/>
        <end position="80"/>
    </location>
</feature>
<keyword evidence="5 12" id="KW-0812">Transmembrane</keyword>
<protein>
    <submittedName>
        <fullName evidence="14">Uncharacterized protein</fullName>
    </submittedName>
</protein>
<keyword evidence="7" id="KW-0915">Sodium</keyword>
<evidence type="ECO:0000313" key="15">
    <source>
        <dbReference type="Proteomes" id="UP000886998"/>
    </source>
</evidence>
<keyword evidence="4 12" id="KW-0894">Sodium channel</keyword>
<evidence type="ECO:0000256" key="6">
    <source>
        <dbReference type="ARBA" id="ARBA00022989"/>
    </source>
</evidence>
<evidence type="ECO:0000256" key="13">
    <source>
        <dbReference type="SAM" id="Phobius"/>
    </source>
</evidence>
<dbReference type="AlphaFoldDB" id="A0A8X6YPV0"/>
<evidence type="ECO:0000256" key="3">
    <source>
        <dbReference type="ARBA" id="ARBA00022448"/>
    </source>
</evidence>
<keyword evidence="6 13" id="KW-1133">Transmembrane helix</keyword>
<keyword evidence="8 12" id="KW-0406">Ion transport</keyword>
<evidence type="ECO:0000313" key="14">
    <source>
        <dbReference type="EMBL" id="GFY74836.1"/>
    </source>
</evidence>
<evidence type="ECO:0000256" key="1">
    <source>
        <dbReference type="ARBA" id="ARBA00004141"/>
    </source>
</evidence>
<keyword evidence="10 12" id="KW-0739">Sodium transport</keyword>
<dbReference type="GO" id="GO:0005886">
    <property type="term" value="C:plasma membrane"/>
    <property type="evidence" value="ECO:0007669"/>
    <property type="project" value="TreeGrafter"/>
</dbReference>
<keyword evidence="3 12" id="KW-0813">Transport</keyword>
<keyword evidence="11 12" id="KW-0407">Ion channel</keyword>
<evidence type="ECO:0000256" key="4">
    <source>
        <dbReference type="ARBA" id="ARBA00022461"/>
    </source>
</evidence>
<dbReference type="PANTHER" id="PTHR11690:SF248">
    <property type="entry name" value="PICKPOCKET 17, ISOFORM A"/>
    <property type="match status" value="1"/>
</dbReference>
<dbReference type="OrthoDB" id="10051479at2759"/>
<evidence type="ECO:0000256" key="5">
    <source>
        <dbReference type="ARBA" id="ARBA00022692"/>
    </source>
</evidence>
<organism evidence="14 15">
    <name type="scientific">Trichonephila inaurata madagascariensis</name>
    <dbReference type="NCBI Taxonomy" id="2747483"/>
    <lineage>
        <taxon>Eukaryota</taxon>
        <taxon>Metazoa</taxon>
        <taxon>Ecdysozoa</taxon>
        <taxon>Arthropoda</taxon>
        <taxon>Chelicerata</taxon>
        <taxon>Arachnida</taxon>
        <taxon>Araneae</taxon>
        <taxon>Araneomorphae</taxon>
        <taxon>Entelegynae</taxon>
        <taxon>Araneoidea</taxon>
        <taxon>Nephilidae</taxon>
        <taxon>Trichonephila</taxon>
        <taxon>Trichonephila inaurata</taxon>
    </lineage>
</organism>
<evidence type="ECO:0000256" key="10">
    <source>
        <dbReference type="ARBA" id="ARBA00023201"/>
    </source>
</evidence>
<reference evidence="14" key="1">
    <citation type="submission" date="2020-08" db="EMBL/GenBank/DDBJ databases">
        <title>Multicomponent nature underlies the extraordinary mechanical properties of spider dragline silk.</title>
        <authorList>
            <person name="Kono N."/>
            <person name="Nakamura H."/>
            <person name="Mori M."/>
            <person name="Yoshida Y."/>
            <person name="Ohtoshi R."/>
            <person name="Malay A.D."/>
            <person name="Moran D.A.P."/>
            <person name="Tomita M."/>
            <person name="Numata K."/>
            <person name="Arakawa K."/>
        </authorList>
    </citation>
    <scope>NUCLEOTIDE SEQUENCE</scope>
</reference>
<name>A0A8X6YPV0_9ARAC</name>
<dbReference type="Gene3D" id="2.60.470.10">
    <property type="entry name" value="Acid-sensing ion channels like domains"/>
    <property type="match status" value="1"/>
</dbReference>
<gene>
    <name evidence="14" type="primary">asic-1</name>
    <name evidence="14" type="ORF">TNIN_370151</name>
</gene>
<sequence length="499" mass="57316">MRFKTHACETIKDNACTSSSTHPEEKNQGKRDFNLIFNQLFQKSSVLVVSRIRLSPNPFRKLVWMFILMGGLAITVYQVFRFLKVFLQYPVITSLRLEQKYFVKFPAVTVCNLNRMKHKHLKCLHSVFPLDSCFSGAEIPNLFMSKRTGLYSCSSEFSGNSDAEKDDTIHFLKTYLAVSEERRKEAGYKSEEFITQCSFNGKPCSVKDFAEFQSLRYGNCFTFNKFNQNISETLMISQTGDQNGLVLVLDLSHLDYLKISSTIGARVIIHDPKEEPSFVDTGNNIAAGYETSVMLSETFFGRLRSPYRDHCGEYKGKNIWPYHESYNKCKRICIQEVSFKTCGCVDPTLPSTASRKLCNVTDKSEMCCLDKALNLLLQQNTDCDCPLPCSATNYGEMISVARWPSASSFLTGEARGKYYSHSFEYFRRSQAKLKIFFSSLVQKIYVQKPKFHPSEVFSHLGGELGIWLGISLWVILELFEAIYFLAKYLVDFLRRYFFK</sequence>
<evidence type="ECO:0000256" key="2">
    <source>
        <dbReference type="ARBA" id="ARBA00007193"/>
    </source>
</evidence>
<dbReference type="InterPro" id="IPR001873">
    <property type="entry name" value="ENaC"/>
</dbReference>
<evidence type="ECO:0000256" key="11">
    <source>
        <dbReference type="ARBA" id="ARBA00023303"/>
    </source>
</evidence>
<accession>A0A8X6YPV0</accession>
<evidence type="ECO:0000256" key="9">
    <source>
        <dbReference type="ARBA" id="ARBA00023136"/>
    </source>
</evidence>
<dbReference type="PRINTS" id="PR01078">
    <property type="entry name" value="AMINACHANNEL"/>
</dbReference>
<feature type="transmembrane region" description="Helical" evidence="13">
    <location>
        <begin position="464"/>
        <end position="486"/>
    </location>
</feature>
<evidence type="ECO:0000256" key="7">
    <source>
        <dbReference type="ARBA" id="ARBA00023053"/>
    </source>
</evidence>
<comment type="subcellular location">
    <subcellularLocation>
        <location evidence="1">Membrane</location>
        <topology evidence="1">Multi-pass membrane protein</topology>
    </subcellularLocation>
</comment>
<comment type="similarity">
    <text evidence="2 12">Belongs to the amiloride-sensitive sodium channel (TC 1.A.6) family.</text>
</comment>
<evidence type="ECO:0000256" key="8">
    <source>
        <dbReference type="ARBA" id="ARBA00023065"/>
    </source>
</evidence>
<dbReference type="Pfam" id="PF00858">
    <property type="entry name" value="ASC"/>
    <property type="match status" value="1"/>
</dbReference>
<evidence type="ECO:0000256" key="12">
    <source>
        <dbReference type="RuleBase" id="RU000679"/>
    </source>
</evidence>
<keyword evidence="15" id="KW-1185">Reference proteome</keyword>
<comment type="caution">
    <text evidence="14">The sequence shown here is derived from an EMBL/GenBank/DDBJ whole genome shotgun (WGS) entry which is preliminary data.</text>
</comment>
<dbReference type="PANTHER" id="PTHR11690">
    <property type="entry name" value="AMILORIDE-SENSITIVE SODIUM CHANNEL-RELATED"/>
    <property type="match status" value="1"/>
</dbReference>
<proteinExistence type="inferred from homology"/>
<keyword evidence="9 13" id="KW-0472">Membrane</keyword>
<dbReference type="Proteomes" id="UP000886998">
    <property type="component" value="Unassembled WGS sequence"/>
</dbReference>
<dbReference type="Gene3D" id="1.10.287.770">
    <property type="entry name" value="YojJ-like"/>
    <property type="match status" value="1"/>
</dbReference>
<dbReference type="GO" id="GO:0015280">
    <property type="term" value="F:ligand-gated sodium channel activity"/>
    <property type="evidence" value="ECO:0007669"/>
    <property type="project" value="TreeGrafter"/>
</dbReference>
<dbReference type="EMBL" id="BMAV01020994">
    <property type="protein sequence ID" value="GFY74836.1"/>
    <property type="molecule type" value="Genomic_DNA"/>
</dbReference>